<dbReference type="InterPro" id="IPR027417">
    <property type="entry name" value="P-loop_NTPase"/>
</dbReference>
<sequence>MTYKKFLTQIKRKNISPFYLFEGEERYLKREALQKLKAEL</sequence>
<evidence type="ECO:0000313" key="1">
    <source>
        <dbReference type="EMBL" id="RLE14658.1"/>
    </source>
</evidence>
<organism evidence="1 2">
    <name type="scientific">Aerophobetes bacterium</name>
    <dbReference type="NCBI Taxonomy" id="2030807"/>
    <lineage>
        <taxon>Bacteria</taxon>
        <taxon>Candidatus Aerophobota</taxon>
    </lineage>
</organism>
<proteinExistence type="predicted"/>
<gene>
    <name evidence="1" type="ORF">DRJ04_01940</name>
</gene>
<evidence type="ECO:0000313" key="2">
    <source>
        <dbReference type="Proteomes" id="UP000280417"/>
    </source>
</evidence>
<dbReference type="Proteomes" id="UP000280417">
    <property type="component" value="Unassembled WGS sequence"/>
</dbReference>
<protein>
    <submittedName>
        <fullName evidence="1">DNA polymerase III subunit delta</fullName>
    </submittedName>
</protein>
<dbReference type="AlphaFoldDB" id="A0A662DIE3"/>
<comment type="caution">
    <text evidence="1">The sequence shown here is derived from an EMBL/GenBank/DDBJ whole genome shotgun (WGS) entry which is preliminary data.</text>
</comment>
<name>A0A662DIE3_UNCAE</name>
<feature type="non-terminal residue" evidence="1">
    <location>
        <position position="40"/>
    </location>
</feature>
<reference evidence="1 2" key="1">
    <citation type="submission" date="2018-06" db="EMBL/GenBank/DDBJ databases">
        <title>Extensive metabolic versatility and redundancy in microbially diverse, dynamic hydrothermal sediments.</title>
        <authorList>
            <person name="Dombrowski N."/>
            <person name="Teske A."/>
            <person name="Baker B.J."/>
        </authorList>
    </citation>
    <scope>NUCLEOTIDE SEQUENCE [LARGE SCALE GENOMIC DNA]</scope>
    <source>
        <strain evidence="1">B3_G15</strain>
    </source>
</reference>
<dbReference type="EMBL" id="QMQA01000034">
    <property type="protein sequence ID" value="RLE14658.1"/>
    <property type="molecule type" value="Genomic_DNA"/>
</dbReference>
<accession>A0A662DIE3</accession>
<dbReference type="Gene3D" id="3.40.50.300">
    <property type="entry name" value="P-loop containing nucleotide triphosphate hydrolases"/>
    <property type="match status" value="1"/>
</dbReference>